<gene>
    <name evidence="2" type="ORF">F8568_043030</name>
</gene>
<dbReference type="EMBL" id="WBMS02000061">
    <property type="protein sequence ID" value="MWA07003.1"/>
    <property type="molecule type" value="Genomic_DNA"/>
</dbReference>
<feature type="domain" description="ChsH2 C-terminal OB-fold" evidence="1">
    <location>
        <begin position="47"/>
        <end position="100"/>
    </location>
</feature>
<evidence type="ECO:0000313" key="3">
    <source>
        <dbReference type="Proteomes" id="UP000462055"/>
    </source>
</evidence>
<sequence>MKLLFFHTDGGAVLVHGSRCEDCRAAAFPARRICATCASRNLRPENLPARGRVRATSRVSTPPFGFDEPITVGVVELDSGPALFSLFTEPLPRGAAVRAVPGPVRSGTDGFVFEPAKEQR</sequence>
<evidence type="ECO:0000313" key="2">
    <source>
        <dbReference type="EMBL" id="MWA07003.1"/>
    </source>
</evidence>
<dbReference type="InterPro" id="IPR002878">
    <property type="entry name" value="ChsH2_C"/>
</dbReference>
<dbReference type="InterPro" id="IPR052513">
    <property type="entry name" value="Thioester_dehydratase-like"/>
</dbReference>
<accession>A0A6I4MMV5</accession>
<dbReference type="RefSeq" id="WP_151599918.1">
    <property type="nucleotide sequence ID" value="NZ_WBMS02000061.1"/>
</dbReference>
<dbReference type="Pfam" id="PF01796">
    <property type="entry name" value="OB_ChsH2_C"/>
    <property type="match status" value="1"/>
</dbReference>
<dbReference type="InterPro" id="IPR012340">
    <property type="entry name" value="NA-bd_OB-fold"/>
</dbReference>
<dbReference type="PANTHER" id="PTHR34075:SF5">
    <property type="entry name" value="BLR3430 PROTEIN"/>
    <property type="match status" value="1"/>
</dbReference>
<dbReference type="PANTHER" id="PTHR34075">
    <property type="entry name" value="BLR3430 PROTEIN"/>
    <property type="match status" value="1"/>
</dbReference>
<proteinExistence type="predicted"/>
<dbReference type="AlphaFoldDB" id="A0A6I4MMV5"/>
<reference evidence="2" key="1">
    <citation type="submission" date="2019-12" db="EMBL/GenBank/DDBJ databases">
        <title>Actinomadura physcomitrii sp. nov., a novel actinomycete isolated from moss [Physcomitrium sphaericum (Ludw) Fuernr].</title>
        <authorList>
            <person name="Zhuang X."/>
        </authorList>
    </citation>
    <scope>NUCLEOTIDE SEQUENCE [LARGE SCALE GENOMIC DNA]</scope>
    <source>
        <strain evidence="2">LD22</strain>
    </source>
</reference>
<dbReference type="SUPFAM" id="SSF50249">
    <property type="entry name" value="Nucleic acid-binding proteins"/>
    <property type="match status" value="1"/>
</dbReference>
<evidence type="ECO:0000259" key="1">
    <source>
        <dbReference type="Pfam" id="PF01796"/>
    </source>
</evidence>
<dbReference type="Proteomes" id="UP000462055">
    <property type="component" value="Unassembled WGS sequence"/>
</dbReference>
<protein>
    <recommendedName>
        <fullName evidence="1">ChsH2 C-terminal OB-fold domain-containing protein</fullName>
    </recommendedName>
</protein>
<name>A0A6I4MMV5_9ACTN</name>
<organism evidence="2 3">
    <name type="scientific">Actinomadura physcomitrii</name>
    <dbReference type="NCBI Taxonomy" id="2650748"/>
    <lineage>
        <taxon>Bacteria</taxon>
        <taxon>Bacillati</taxon>
        <taxon>Actinomycetota</taxon>
        <taxon>Actinomycetes</taxon>
        <taxon>Streptosporangiales</taxon>
        <taxon>Thermomonosporaceae</taxon>
        <taxon>Actinomadura</taxon>
    </lineage>
</organism>
<keyword evidence="3" id="KW-1185">Reference proteome</keyword>
<comment type="caution">
    <text evidence="2">The sequence shown here is derived from an EMBL/GenBank/DDBJ whole genome shotgun (WGS) entry which is preliminary data.</text>
</comment>